<dbReference type="EMBL" id="BJZS01000076">
    <property type="protein sequence ID" value="GEO96245.1"/>
    <property type="molecule type" value="Genomic_DNA"/>
</dbReference>
<evidence type="ECO:0000256" key="5">
    <source>
        <dbReference type="ARBA" id="ARBA00022989"/>
    </source>
</evidence>
<feature type="transmembrane region" description="Helical" evidence="8">
    <location>
        <begin position="350"/>
        <end position="366"/>
    </location>
</feature>
<dbReference type="Gene3D" id="1.20.1250.20">
    <property type="entry name" value="MFS general substrate transporter like domains"/>
    <property type="match status" value="1"/>
</dbReference>
<feature type="compositionally biased region" description="Pro residues" evidence="7">
    <location>
        <begin position="511"/>
        <end position="522"/>
    </location>
</feature>
<sequence length="534" mass="53028">MNDFSARAAPGPAGGPAAPLTWGQPRARWVLTATVLGSALSFLDATVVNIALPSLGADLGAGTAGLTWVVNAYALTLAAFVLLGGALGDRYGRRRIFLIGVTVFAAASVLCGLAPDTTVLVLARAAQGVGGALLTPAGLAILQASFAPEDRARAIGAWSGLTGVAAAVGPFLGGWLVQAVSWRWVFLINLPLALAVVVISLRCVPESRDPGAAARPDVPGSALLVLALGSLTYGLTAAAEAGPGAPVPLGLLTGGLVLLAGFLLWERRSRAPVLPPAVLRVRLFVVVNVITLLVYAALGAVFFALVVALQVGAGFSPLAAGLSLLPVTLLMLVFSAPVGALMSRTGPRPLMTLGPLVAGLGVALLGRVGPGADYVLDVLVPTTVFGAGLTLIVTPLTATVLAALPEEQAGLASGVNNAVARTGGLLAVAALPLLGGLGDGGLAEPERVRDAFVLITRVCAGALVVGGLLSALLVRTPAEQAAARAGPPVGRPAPPRAAVAPTHCAVGGPPAALPPAASPPVADPGTPGAAPTHR</sequence>
<evidence type="ECO:0000256" key="8">
    <source>
        <dbReference type="SAM" id="Phobius"/>
    </source>
</evidence>
<feature type="domain" description="Major facilitator superfamily (MFS) profile" evidence="9">
    <location>
        <begin position="30"/>
        <end position="478"/>
    </location>
</feature>
<feature type="region of interest" description="Disordered" evidence="7">
    <location>
        <begin position="482"/>
        <end position="534"/>
    </location>
</feature>
<feature type="transmembrane region" description="Helical" evidence="8">
    <location>
        <begin position="154"/>
        <end position="176"/>
    </location>
</feature>
<evidence type="ECO:0000256" key="3">
    <source>
        <dbReference type="ARBA" id="ARBA00022475"/>
    </source>
</evidence>
<feature type="transmembrane region" description="Helical" evidence="8">
    <location>
        <begin position="182"/>
        <end position="201"/>
    </location>
</feature>
<keyword evidence="5 8" id="KW-1133">Transmembrane helix</keyword>
<evidence type="ECO:0000256" key="4">
    <source>
        <dbReference type="ARBA" id="ARBA00022692"/>
    </source>
</evidence>
<gene>
    <name evidence="10" type="ORF">KTU01_23680</name>
</gene>
<evidence type="ECO:0000256" key="2">
    <source>
        <dbReference type="ARBA" id="ARBA00022448"/>
    </source>
</evidence>
<evidence type="ECO:0000313" key="10">
    <source>
        <dbReference type="EMBL" id="GEO96245.1"/>
    </source>
</evidence>
<dbReference type="InterPro" id="IPR004638">
    <property type="entry name" value="EmrB-like"/>
</dbReference>
<dbReference type="GO" id="GO:0022857">
    <property type="term" value="F:transmembrane transporter activity"/>
    <property type="evidence" value="ECO:0007669"/>
    <property type="project" value="InterPro"/>
</dbReference>
<dbReference type="CDD" id="cd17321">
    <property type="entry name" value="MFS_MMR_MDR_like"/>
    <property type="match status" value="1"/>
</dbReference>
<feature type="transmembrane region" description="Helical" evidence="8">
    <location>
        <begin position="64"/>
        <end position="84"/>
    </location>
</feature>
<evidence type="ECO:0000313" key="11">
    <source>
        <dbReference type="Proteomes" id="UP000321103"/>
    </source>
</evidence>
<reference evidence="10 11" key="1">
    <citation type="submission" date="2019-07" db="EMBL/GenBank/DDBJ databases">
        <title>Whole genome shotgun sequence of Kocuria turfanensis NBRC 107627.</title>
        <authorList>
            <person name="Hosoyama A."/>
            <person name="Uohara A."/>
            <person name="Ohji S."/>
            <person name="Ichikawa N."/>
        </authorList>
    </citation>
    <scope>NUCLEOTIDE SEQUENCE [LARGE SCALE GENOMIC DNA]</scope>
    <source>
        <strain evidence="10 11">NBRC 107627</strain>
    </source>
</reference>
<feature type="transmembrane region" description="Helical" evidence="8">
    <location>
        <begin position="285"/>
        <end position="309"/>
    </location>
</feature>
<keyword evidence="11" id="KW-1185">Reference proteome</keyword>
<evidence type="ECO:0000259" key="9">
    <source>
        <dbReference type="PROSITE" id="PS50850"/>
    </source>
</evidence>
<dbReference type="STRING" id="388357.GCA_001580365_02557"/>
<dbReference type="RefSeq" id="WP_084271613.1">
    <property type="nucleotide sequence ID" value="NZ_BJZS01000076.1"/>
</dbReference>
<evidence type="ECO:0000256" key="1">
    <source>
        <dbReference type="ARBA" id="ARBA00004651"/>
    </source>
</evidence>
<name>A0A512IEY2_9MICC</name>
<dbReference type="PANTHER" id="PTHR42718:SF42">
    <property type="entry name" value="EXPORT PROTEIN"/>
    <property type="match status" value="1"/>
</dbReference>
<feature type="compositionally biased region" description="Low complexity" evidence="7">
    <location>
        <begin position="8"/>
        <end position="19"/>
    </location>
</feature>
<proteinExistence type="predicted"/>
<feature type="transmembrane region" description="Helical" evidence="8">
    <location>
        <begin position="454"/>
        <end position="474"/>
    </location>
</feature>
<dbReference type="InterPro" id="IPR011701">
    <property type="entry name" value="MFS"/>
</dbReference>
<feature type="transmembrane region" description="Helical" evidence="8">
    <location>
        <begin position="378"/>
        <end position="403"/>
    </location>
</feature>
<dbReference type="PANTHER" id="PTHR42718">
    <property type="entry name" value="MAJOR FACILITATOR SUPERFAMILY MULTIDRUG TRANSPORTER MFSC"/>
    <property type="match status" value="1"/>
</dbReference>
<evidence type="ECO:0000256" key="6">
    <source>
        <dbReference type="ARBA" id="ARBA00023136"/>
    </source>
</evidence>
<dbReference type="SUPFAM" id="SSF103473">
    <property type="entry name" value="MFS general substrate transporter"/>
    <property type="match status" value="1"/>
</dbReference>
<dbReference type="GO" id="GO:0005886">
    <property type="term" value="C:plasma membrane"/>
    <property type="evidence" value="ECO:0007669"/>
    <property type="project" value="UniProtKB-SubCell"/>
</dbReference>
<keyword evidence="4 8" id="KW-0812">Transmembrane</keyword>
<dbReference type="NCBIfam" id="TIGR00711">
    <property type="entry name" value="efflux_EmrB"/>
    <property type="match status" value="1"/>
</dbReference>
<dbReference type="InterPro" id="IPR020846">
    <property type="entry name" value="MFS_dom"/>
</dbReference>
<protein>
    <submittedName>
        <fullName evidence="10">MFS transporter</fullName>
    </submittedName>
</protein>
<dbReference type="Proteomes" id="UP000321103">
    <property type="component" value="Unassembled WGS sequence"/>
</dbReference>
<evidence type="ECO:0000256" key="7">
    <source>
        <dbReference type="SAM" id="MobiDB-lite"/>
    </source>
</evidence>
<feature type="transmembrane region" description="Helical" evidence="8">
    <location>
        <begin position="29"/>
        <end position="52"/>
    </location>
</feature>
<dbReference type="Gene3D" id="1.20.1720.10">
    <property type="entry name" value="Multidrug resistance protein D"/>
    <property type="match status" value="1"/>
</dbReference>
<keyword evidence="3" id="KW-1003">Cell membrane</keyword>
<organism evidence="10 11">
    <name type="scientific">Kocuria turfanensis</name>
    <dbReference type="NCBI Taxonomy" id="388357"/>
    <lineage>
        <taxon>Bacteria</taxon>
        <taxon>Bacillati</taxon>
        <taxon>Actinomycetota</taxon>
        <taxon>Actinomycetes</taxon>
        <taxon>Micrococcales</taxon>
        <taxon>Micrococcaceae</taxon>
        <taxon>Kocuria</taxon>
    </lineage>
</organism>
<accession>A0A512IEY2</accession>
<dbReference type="PROSITE" id="PS50850">
    <property type="entry name" value="MFS"/>
    <property type="match status" value="1"/>
</dbReference>
<feature type="transmembrane region" description="Helical" evidence="8">
    <location>
        <begin position="315"/>
        <end position="338"/>
    </location>
</feature>
<keyword evidence="2" id="KW-0813">Transport</keyword>
<keyword evidence="6 8" id="KW-0472">Membrane</keyword>
<feature type="transmembrane region" description="Helical" evidence="8">
    <location>
        <begin position="245"/>
        <end position="265"/>
    </location>
</feature>
<comment type="subcellular location">
    <subcellularLocation>
        <location evidence="1">Cell membrane</location>
        <topology evidence="1">Multi-pass membrane protein</topology>
    </subcellularLocation>
</comment>
<feature type="transmembrane region" description="Helical" evidence="8">
    <location>
        <begin position="415"/>
        <end position="434"/>
    </location>
</feature>
<feature type="transmembrane region" description="Helical" evidence="8">
    <location>
        <begin position="222"/>
        <end position="239"/>
    </location>
</feature>
<feature type="transmembrane region" description="Helical" evidence="8">
    <location>
        <begin position="121"/>
        <end position="142"/>
    </location>
</feature>
<feature type="region of interest" description="Disordered" evidence="7">
    <location>
        <begin position="1"/>
        <end position="20"/>
    </location>
</feature>
<dbReference type="InterPro" id="IPR036259">
    <property type="entry name" value="MFS_trans_sf"/>
</dbReference>
<dbReference type="Pfam" id="PF07690">
    <property type="entry name" value="MFS_1"/>
    <property type="match status" value="1"/>
</dbReference>
<dbReference type="PRINTS" id="PR01036">
    <property type="entry name" value="TCRTETB"/>
</dbReference>
<feature type="transmembrane region" description="Helical" evidence="8">
    <location>
        <begin position="96"/>
        <end position="115"/>
    </location>
</feature>
<dbReference type="AlphaFoldDB" id="A0A512IEY2"/>
<comment type="caution">
    <text evidence="10">The sequence shown here is derived from an EMBL/GenBank/DDBJ whole genome shotgun (WGS) entry which is preliminary data.</text>
</comment>
<feature type="compositionally biased region" description="Low complexity" evidence="7">
    <location>
        <begin position="496"/>
        <end position="510"/>
    </location>
</feature>